<dbReference type="SUPFAM" id="SSF53850">
    <property type="entry name" value="Periplasmic binding protein-like II"/>
    <property type="match status" value="1"/>
</dbReference>
<dbReference type="GO" id="GO:0042597">
    <property type="term" value="C:periplasmic space"/>
    <property type="evidence" value="ECO:0007669"/>
    <property type="project" value="UniProtKB-SubCell"/>
</dbReference>
<dbReference type="FunFam" id="3.40.190.10:FF:000050">
    <property type="entry name" value="Sulfonate ABC transporter substrate-binding protein"/>
    <property type="match status" value="1"/>
</dbReference>
<dbReference type="InterPro" id="IPR001638">
    <property type="entry name" value="Solute-binding_3/MltF_N"/>
</dbReference>
<evidence type="ECO:0000259" key="7">
    <source>
        <dbReference type="SMART" id="SM00062"/>
    </source>
</evidence>
<comment type="similarity">
    <text evidence="2">Belongs to the bacterial solute-binding protein SsuA/TauA family.</text>
</comment>
<evidence type="ECO:0000256" key="4">
    <source>
        <dbReference type="ARBA" id="ARBA00022729"/>
    </source>
</evidence>
<dbReference type="HOGENOM" id="CLU_028871_2_0_5"/>
<dbReference type="PANTHER" id="PTHR30024">
    <property type="entry name" value="ALIPHATIC SULFONATES-BINDING PROTEIN-RELATED"/>
    <property type="match status" value="1"/>
</dbReference>
<dbReference type="SMART" id="SM00062">
    <property type="entry name" value="PBPb"/>
    <property type="match status" value="1"/>
</dbReference>
<dbReference type="InterPro" id="IPR015168">
    <property type="entry name" value="SsuA/THI5"/>
</dbReference>
<dbReference type="EMBL" id="CP001349">
    <property type="protein sequence ID" value="ACL57626.1"/>
    <property type="molecule type" value="Genomic_DNA"/>
</dbReference>
<evidence type="ECO:0000256" key="3">
    <source>
        <dbReference type="ARBA" id="ARBA00022448"/>
    </source>
</evidence>
<keyword evidence="4" id="KW-0732">Signal</keyword>
<gene>
    <name evidence="8" type="ordered locus">Mnod_2663</name>
</gene>
<accession>B8IE80</accession>
<dbReference type="AlphaFoldDB" id="B8IE80"/>
<dbReference type="Pfam" id="PF09084">
    <property type="entry name" value="NMT1"/>
    <property type="match status" value="1"/>
</dbReference>
<name>B8IE80_METNO</name>
<dbReference type="OrthoDB" id="8195871at2"/>
<protein>
    <recommendedName>
        <fullName evidence="6">Putative aliphatic sulfonates-binding protein</fullName>
    </recommendedName>
</protein>
<evidence type="ECO:0000256" key="1">
    <source>
        <dbReference type="ARBA" id="ARBA00004418"/>
    </source>
</evidence>
<dbReference type="RefSeq" id="WP_015929305.1">
    <property type="nucleotide sequence ID" value="NC_011894.1"/>
</dbReference>
<evidence type="ECO:0000313" key="8">
    <source>
        <dbReference type="EMBL" id="ACL57626.1"/>
    </source>
</evidence>
<comment type="subcellular location">
    <subcellularLocation>
        <location evidence="1">Periplasm</location>
    </subcellularLocation>
</comment>
<dbReference type="GO" id="GO:0016020">
    <property type="term" value="C:membrane"/>
    <property type="evidence" value="ECO:0007669"/>
    <property type="project" value="InterPro"/>
</dbReference>
<dbReference type="eggNOG" id="COG0715">
    <property type="taxonomic scope" value="Bacteria"/>
</dbReference>
<evidence type="ECO:0000256" key="5">
    <source>
        <dbReference type="ARBA" id="ARBA00055538"/>
    </source>
</evidence>
<dbReference type="KEGG" id="mno:Mnod_2663"/>
<reference evidence="8 9" key="1">
    <citation type="submission" date="2009-01" db="EMBL/GenBank/DDBJ databases">
        <title>Complete sequence of chromosome of Methylobacterium nodulans ORS 2060.</title>
        <authorList>
            <consortium name="US DOE Joint Genome Institute"/>
            <person name="Lucas S."/>
            <person name="Copeland A."/>
            <person name="Lapidus A."/>
            <person name="Glavina del Rio T."/>
            <person name="Dalin E."/>
            <person name="Tice H."/>
            <person name="Bruce D."/>
            <person name="Goodwin L."/>
            <person name="Pitluck S."/>
            <person name="Sims D."/>
            <person name="Brettin T."/>
            <person name="Detter J.C."/>
            <person name="Han C."/>
            <person name="Larimer F."/>
            <person name="Land M."/>
            <person name="Hauser L."/>
            <person name="Kyrpides N."/>
            <person name="Ivanova N."/>
            <person name="Marx C.J."/>
            <person name="Richardson P."/>
        </authorList>
    </citation>
    <scope>NUCLEOTIDE SEQUENCE [LARGE SCALE GENOMIC DNA]</scope>
    <source>
        <strain evidence="9">LMG 21967 / CNCM I-2342 / ORS 2060</strain>
    </source>
</reference>
<feature type="domain" description="Solute-binding protein family 3/N-terminal" evidence="7">
    <location>
        <begin position="41"/>
        <end position="257"/>
    </location>
</feature>
<evidence type="ECO:0000256" key="2">
    <source>
        <dbReference type="ARBA" id="ARBA00010742"/>
    </source>
</evidence>
<dbReference type="STRING" id="460265.Mnod_2663"/>
<comment type="function">
    <text evidence="5">Part of a binding-protein-dependent transport system for aliphatic sulfonates. Putative binding protein.</text>
</comment>
<organism evidence="8 9">
    <name type="scientific">Methylobacterium nodulans (strain LMG 21967 / CNCM I-2342 / ORS 2060)</name>
    <dbReference type="NCBI Taxonomy" id="460265"/>
    <lineage>
        <taxon>Bacteria</taxon>
        <taxon>Pseudomonadati</taxon>
        <taxon>Pseudomonadota</taxon>
        <taxon>Alphaproteobacteria</taxon>
        <taxon>Hyphomicrobiales</taxon>
        <taxon>Methylobacteriaceae</taxon>
        <taxon>Methylobacterium</taxon>
    </lineage>
</organism>
<sequence length="326" mass="34610">MPAIAARRKLRRRGLYETWILLSAFAFVFFTVLTARAEEAVIRVGYQKYGTLVLLKGKGLLEQKLKPLGYRVVWAEFPSGPPLLEALNAGAIDFGSAGEAPPIFAQAAGDALVYVANEPPAPQGEAILVPKDSPVRTVADLRGRTIALNKGSNVHFLVVRALEQAGVPYDQVKLAFLAPADAGAAFARGSVDAWAIWDPFLASGEQAHAARTLTTGEGLVPNRQFYLSRRAFVAGHAKALDATLAAIAAIDAWAKDNTGAVAQELAPLVGIPAPVLTVALRRQSYGVAPLDAAAVADQQRVADTFHRLGLLPKPLTIADAVRRPGT</sequence>
<keyword evidence="9" id="KW-1185">Reference proteome</keyword>
<evidence type="ECO:0000256" key="6">
    <source>
        <dbReference type="ARBA" id="ARBA00070228"/>
    </source>
</evidence>
<dbReference type="NCBIfam" id="TIGR01728">
    <property type="entry name" value="SsuA_fam"/>
    <property type="match status" value="1"/>
</dbReference>
<proteinExistence type="inferred from homology"/>
<keyword evidence="3" id="KW-0813">Transport</keyword>
<dbReference type="Gene3D" id="3.40.190.10">
    <property type="entry name" value="Periplasmic binding protein-like II"/>
    <property type="match status" value="2"/>
</dbReference>
<dbReference type="PANTHER" id="PTHR30024:SF42">
    <property type="entry name" value="ALIPHATIC SULFONATES-BINDING PROTEIN-RELATED"/>
    <property type="match status" value="1"/>
</dbReference>
<dbReference type="GO" id="GO:0042626">
    <property type="term" value="F:ATPase-coupled transmembrane transporter activity"/>
    <property type="evidence" value="ECO:0007669"/>
    <property type="project" value="InterPro"/>
</dbReference>
<evidence type="ECO:0000313" key="9">
    <source>
        <dbReference type="Proteomes" id="UP000008207"/>
    </source>
</evidence>
<dbReference type="InterPro" id="IPR010067">
    <property type="entry name" value="ABC_SsuA_sub-bd"/>
</dbReference>
<dbReference type="Proteomes" id="UP000008207">
    <property type="component" value="Chromosome"/>
</dbReference>